<evidence type="ECO:0000313" key="3">
    <source>
        <dbReference type="Proteomes" id="UP000079169"/>
    </source>
</evidence>
<feature type="compositionally biased region" description="Polar residues" evidence="1">
    <location>
        <begin position="89"/>
        <end position="108"/>
    </location>
</feature>
<feature type="transmembrane region" description="Helical" evidence="2">
    <location>
        <begin position="184"/>
        <end position="202"/>
    </location>
</feature>
<protein>
    <submittedName>
        <fullName evidence="4">Uncharacterized protein LOC103511431</fullName>
    </submittedName>
</protein>
<sequence>MERTRYSRRVKSPSYFVIEQQEELVKARSKARSPSRGRSPSRSKNPRPRSRSRTPSRSRKVTIPSTPKIGASTEPSPLVYSSDLEGKHASNTNSNVPSPASTPATNGAQKWKPNFQLFKPSMKIDKSAILAILVDLLKVHVAVTLVSAVFITTVFSYMLCNKNRCKLPTKNLDVAKLIQEISPLSAYIYLGFFTIECLFSFIPKRSNIIGTLLSISAVVAIHLYPAYSITSLLDRPLEFLYLALLTSLVLAGVSFFKGYRNSRTSTTDKLVYGYLFGFHNNGYLFGKKVEVIFHQIGFIQLVSLS</sequence>
<keyword evidence="3" id="KW-1185">Reference proteome</keyword>
<evidence type="ECO:0000313" key="4">
    <source>
        <dbReference type="RefSeq" id="XP_026680994.1"/>
    </source>
</evidence>
<keyword evidence="2" id="KW-1133">Transmembrane helix</keyword>
<dbReference type="GeneID" id="103511431"/>
<reference evidence="4" key="1">
    <citation type="submission" date="2025-08" db="UniProtKB">
        <authorList>
            <consortium name="RefSeq"/>
        </authorList>
    </citation>
    <scope>IDENTIFICATION</scope>
</reference>
<feature type="region of interest" description="Disordered" evidence="1">
    <location>
        <begin position="1"/>
        <end position="108"/>
    </location>
</feature>
<organism evidence="3 4">
    <name type="scientific">Diaphorina citri</name>
    <name type="common">Asian citrus psyllid</name>
    <dbReference type="NCBI Taxonomy" id="121845"/>
    <lineage>
        <taxon>Eukaryota</taxon>
        <taxon>Metazoa</taxon>
        <taxon>Ecdysozoa</taxon>
        <taxon>Arthropoda</taxon>
        <taxon>Hexapoda</taxon>
        <taxon>Insecta</taxon>
        <taxon>Pterygota</taxon>
        <taxon>Neoptera</taxon>
        <taxon>Paraneoptera</taxon>
        <taxon>Hemiptera</taxon>
        <taxon>Sternorrhyncha</taxon>
        <taxon>Psylloidea</taxon>
        <taxon>Psyllidae</taxon>
        <taxon>Diaphorininae</taxon>
        <taxon>Diaphorina</taxon>
    </lineage>
</organism>
<name>A0A3Q0IXP8_DIACI</name>
<feature type="compositionally biased region" description="Basic residues" evidence="1">
    <location>
        <begin position="1"/>
        <end position="11"/>
    </location>
</feature>
<keyword evidence="2" id="KW-0472">Membrane</keyword>
<dbReference type="AlphaFoldDB" id="A0A3Q0IXP8"/>
<dbReference type="PaxDb" id="121845-A0A3Q0IXP8"/>
<accession>A0A3Q0IXP8</accession>
<dbReference type="Proteomes" id="UP000079169">
    <property type="component" value="Unplaced"/>
</dbReference>
<evidence type="ECO:0000256" key="1">
    <source>
        <dbReference type="SAM" id="MobiDB-lite"/>
    </source>
</evidence>
<dbReference type="KEGG" id="dci:103511431"/>
<feature type="transmembrane region" description="Helical" evidence="2">
    <location>
        <begin position="209"/>
        <end position="227"/>
    </location>
</feature>
<feature type="transmembrane region" description="Helical" evidence="2">
    <location>
        <begin position="128"/>
        <end position="159"/>
    </location>
</feature>
<proteinExistence type="predicted"/>
<feature type="transmembrane region" description="Helical" evidence="2">
    <location>
        <begin position="239"/>
        <end position="259"/>
    </location>
</feature>
<feature type="compositionally biased region" description="Basic residues" evidence="1">
    <location>
        <begin position="27"/>
        <end position="60"/>
    </location>
</feature>
<dbReference type="RefSeq" id="XP_026680994.1">
    <property type="nucleotide sequence ID" value="XM_026825193.1"/>
</dbReference>
<evidence type="ECO:0000256" key="2">
    <source>
        <dbReference type="SAM" id="Phobius"/>
    </source>
</evidence>
<gene>
    <name evidence="4" type="primary">LOC103511431</name>
</gene>
<keyword evidence="2" id="KW-0812">Transmembrane</keyword>